<keyword evidence="3 7" id="KW-0812">Transmembrane</keyword>
<evidence type="ECO:0000256" key="4">
    <source>
        <dbReference type="ARBA" id="ARBA00022989"/>
    </source>
</evidence>
<comment type="caution">
    <text evidence="9">The sequence shown here is derived from an EMBL/GenBank/DDBJ whole genome shotgun (WGS) entry which is preliminary data.</text>
</comment>
<proteinExistence type="predicted"/>
<feature type="region of interest" description="Disordered" evidence="6">
    <location>
        <begin position="1"/>
        <end position="21"/>
    </location>
</feature>
<feature type="transmembrane region" description="Helical" evidence="7">
    <location>
        <begin position="221"/>
        <end position="243"/>
    </location>
</feature>
<feature type="domain" description="Major facilitator superfamily (MFS) profile" evidence="8">
    <location>
        <begin position="68"/>
        <end position="556"/>
    </location>
</feature>
<evidence type="ECO:0000256" key="1">
    <source>
        <dbReference type="ARBA" id="ARBA00004141"/>
    </source>
</evidence>
<dbReference type="Proteomes" id="UP001174694">
    <property type="component" value="Unassembled WGS sequence"/>
</dbReference>
<sequence length="633" mass="67628">MFFRRAKTPAEAPTTAAAEETVAAAEPVPATASASAPDPAPAPDALAPVKSTATQDIVYPSGLKLAVLMTAVFVSMFLVSLDRLIISTAIPRITDDFHSVTDIGWYGSAYLLATCAFQLLFGKLYTFYSVKVVFLATVLLFEIGSAVCGAAPNSIAFIIGRAIAGVGSAGIFSGAIVVIVYAVPLHKRPMYQGLFGAVFGLASVIGPLLGGAFTSKVSWRWCFYINLPFGGVAMAFIALLLEIPDRDTTHLPTKAKLSQLDAVGTSVFIPGTVCLLLALQWGGLEYAWSNGRIIALLVLGCILLIAFVLVQIFMPDTATVPPRIFVQRSIMAGFYSTFCIGSQMMIIVYFLPIWFQAIKGVSAVDSGIRLLPLVLPMVVSSMLTGIIITKVGYYTPFMIGGVCLMSIGAGLLTTLEVDTPKAKWVGYQFLYGWGQGATFQAPNLAAQTVLPNRDVPIGTSLMFFSQLLGGAIFISVGQNVLNNRLLAELKGIDGFNASTIINSGATTLTQLPDSIRGTVLSAYNEALRRVFEVALILVCLTIFGALSLEWRSVKEKKNQPDKSQEEGNAEEKAKDVVDNDAETQVGRETDIEASQADLEKVSRPQTAEAEAEAEAGEVETASVPDPEKKETKP</sequence>
<evidence type="ECO:0000313" key="9">
    <source>
        <dbReference type="EMBL" id="KAJ9148310.1"/>
    </source>
</evidence>
<evidence type="ECO:0000256" key="2">
    <source>
        <dbReference type="ARBA" id="ARBA00022448"/>
    </source>
</evidence>
<evidence type="ECO:0000259" key="8">
    <source>
        <dbReference type="PROSITE" id="PS50850"/>
    </source>
</evidence>
<feature type="transmembrane region" description="Helical" evidence="7">
    <location>
        <begin position="334"/>
        <end position="355"/>
    </location>
</feature>
<feature type="transmembrane region" description="Helical" evidence="7">
    <location>
        <begin position="293"/>
        <end position="314"/>
    </location>
</feature>
<keyword evidence="2" id="KW-0813">Transport</keyword>
<protein>
    <submittedName>
        <fullName evidence="9">Major facilitator superfamily transporter</fullName>
    </submittedName>
</protein>
<dbReference type="AlphaFoldDB" id="A0AA38S2Z9"/>
<feature type="transmembrane region" description="Helical" evidence="7">
    <location>
        <begin position="530"/>
        <end position="548"/>
    </location>
</feature>
<dbReference type="Gene3D" id="1.20.1250.20">
    <property type="entry name" value="MFS general substrate transporter like domains"/>
    <property type="match status" value="2"/>
</dbReference>
<evidence type="ECO:0000313" key="10">
    <source>
        <dbReference type="Proteomes" id="UP001174694"/>
    </source>
</evidence>
<evidence type="ECO:0000256" key="5">
    <source>
        <dbReference type="ARBA" id="ARBA00023136"/>
    </source>
</evidence>
<accession>A0AA38S2Z9</accession>
<dbReference type="GO" id="GO:0005886">
    <property type="term" value="C:plasma membrane"/>
    <property type="evidence" value="ECO:0007669"/>
    <property type="project" value="TreeGrafter"/>
</dbReference>
<dbReference type="CDD" id="cd17502">
    <property type="entry name" value="MFS_Azr1_MDR_like"/>
    <property type="match status" value="1"/>
</dbReference>
<reference evidence="9" key="1">
    <citation type="submission" date="2022-07" db="EMBL/GenBank/DDBJ databases">
        <title>Fungi with potential for degradation of polypropylene.</title>
        <authorList>
            <person name="Gostincar C."/>
        </authorList>
    </citation>
    <scope>NUCLEOTIDE SEQUENCE</scope>
    <source>
        <strain evidence="9">EXF-13308</strain>
    </source>
</reference>
<feature type="transmembrane region" description="Helical" evidence="7">
    <location>
        <begin position="263"/>
        <end position="281"/>
    </location>
</feature>
<comment type="subcellular location">
    <subcellularLocation>
        <location evidence="1">Membrane</location>
        <topology evidence="1">Multi-pass membrane protein</topology>
    </subcellularLocation>
</comment>
<keyword evidence="4 7" id="KW-1133">Transmembrane helix</keyword>
<dbReference type="SUPFAM" id="SSF103473">
    <property type="entry name" value="MFS general substrate transporter"/>
    <property type="match status" value="2"/>
</dbReference>
<dbReference type="InterPro" id="IPR036259">
    <property type="entry name" value="MFS_trans_sf"/>
</dbReference>
<dbReference type="PANTHER" id="PTHR23501">
    <property type="entry name" value="MAJOR FACILITATOR SUPERFAMILY"/>
    <property type="match status" value="1"/>
</dbReference>
<dbReference type="InterPro" id="IPR011701">
    <property type="entry name" value="MFS"/>
</dbReference>
<feature type="transmembrane region" description="Helical" evidence="7">
    <location>
        <begin position="461"/>
        <end position="481"/>
    </location>
</feature>
<name>A0AA38S2Z9_9PEZI</name>
<evidence type="ECO:0000256" key="7">
    <source>
        <dbReference type="SAM" id="Phobius"/>
    </source>
</evidence>
<evidence type="ECO:0000256" key="3">
    <source>
        <dbReference type="ARBA" id="ARBA00022692"/>
    </source>
</evidence>
<dbReference type="InterPro" id="IPR020846">
    <property type="entry name" value="MFS_dom"/>
</dbReference>
<dbReference type="Pfam" id="PF07690">
    <property type="entry name" value="MFS_1"/>
    <property type="match status" value="1"/>
</dbReference>
<dbReference type="FunFam" id="1.20.1250.20:FF:000196">
    <property type="entry name" value="MFS toxin efflux pump (AflT)"/>
    <property type="match status" value="1"/>
</dbReference>
<feature type="transmembrane region" description="Helical" evidence="7">
    <location>
        <begin position="367"/>
        <end position="388"/>
    </location>
</feature>
<feature type="transmembrane region" description="Helical" evidence="7">
    <location>
        <begin position="162"/>
        <end position="184"/>
    </location>
</feature>
<evidence type="ECO:0000256" key="6">
    <source>
        <dbReference type="SAM" id="MobiDB-lite"/>
    </source>
</evidence>
<organism evidence="9 10">
    <name type="scientific">Pleurostoma richardsiae</name>
    <dbReference type="NCBI Taxonomy" id="41990"/>
    <lineage>
        <taxon>Eukaryota</taxon>
        <taxon>Fungi</taxon>
        <taxon>Dikarya</taxon>
        <taxon>Ascomycota</taxon>
        <taxon>Pezizomycotina</taxon>
        <taxon>Sordariomycetes</taxon>
        <taxon>Sordariomycetidae</taxon>
        <taxon>Calosphaeriales</taxon>
        <taxon>Pleurostomataceae</taxon>
        <taxon>Pleurostoma</taxon>
    </lineage>
</organism>
<dbReference type="EMBL" id="JANBVO010000013">
    <property type="protein sequence ID" value="KAJ9148310.1"/>
    <property type="molecule type" value="Genomic_DNA"/>
</dbReference>
<keyword evidence="10" id="KW-1185">Reference proteome</keyword>
<feature type="transmembrane region" description="Helical" evidence="7">
    <location>
        <begin position="190"/>
        <end position="209"/>
    </location>
</feature>
<dbReference type="PROSITE" id="PS50850">
    <property type="entry name" value="MFS"/>
    <property type="match status" value="1"/>
</dbReference>
<gene>
    <name evidence="9" type="ORF">NKR23_g5095</name>
</gene>
<feature type="transmembrane region" description="Helical" evidence="7">
    <location>
        <begin position="65"/>
        <end position="82"/>
    </location>
</feature>
<feature type="transmembrane region" description="Helical" evidence="7">
    <location>
        <begin position="103"/>
        <end position="121"/>
    </location>
</feature>
<feature type="compositionally biased region" description="Low complexity" evidence="6">
    <location>
        <begin position="9"/>
        <end position="21"/>
    </location>
</feature>
<dbReference type="GO" id="GO:0022857">
    <property type="term" value="F:transmembrane transporter activity"/>
    <property type="evidence" value="ECO:0007669"/>
    <property type="project" value="InterPro"/>
</dbReference>
<feature type="region of interest" description="Disordered" evidence="6">
    <location>
        <begin position="554"/>
        <end position="633"/>
    </location>
</feature>
<feature type="transmembrane region" description="Helical" evidence="7">
    <location>
        <begin position="394"/>
        <end position="415"/>
    </location>
</feature>
<feature type="transmembrane region" description="Helical" evidence="7">
    <location>
        <begin position="127"/>
        <end position="150"/>
    </location>
</feature>
<feature type="compositionally biased region" description="Basic and acidic residues" evidence="6">
    <location>
        <begin position="554"/>
        <end position="577"/>
    </location>
</feature>
<dbReference type="PANTHER" id="PTHR23501:SF153">
    <property type="entry name" value="AFLATOXIN EFFLUX PUMP, PUTATIVE-RELATED"/>
    <property type="match status" value="1"/>
</dbReference>
<keyword evidence="5 7" id="KW-0472">Membrane</keyword>